<dbReference type="InterPro" id="IPR001670">
    <property type="entry name" value="ADH_Fe/GldA"/>
</dbReference>
<keyword evidence="7" id="KW-1185">Reference proteome</keyword>
<proteinExistence type="inferred from homology"/>
<dbReference type="InterPro" id="IPR018211">
    <property type="entry name" value="ADH_Fe_CS"/>
</dbReference>
<dbReference type="EC" id="1.1.1.-" evidence="6"/>
<evidence type="ECO:0000256" key="3">
    <source>
        <dbReference type="ARBA" id="ARBA00023027"/>
    </source>
</evidence>
<dbReference type="GO" id="GO:0016491">
    <property type="term" value="F:oxidoreductase activity"/>
    <property type="evidence" value="ECO:0007669"/>
    <property type="project" value="UniProtKB-KW"/>
</dbReference>
<dbReference type="InterPro" id="IPR056798">
    <property type="entry name" value="ADH_Fe_C"/>
</dbReference>
<evidence type="ECO:0000313" key="7">
    <source>
        <dbReference type="Proteomes" id="UP001310386"/>
    </source>
</evidence>
<evidence type="ECO:0000256" key="2">
    <source>
        <dbReference type="ARBA" id="ARBA00023002"/>
    </source>
</evidence>
<accession>A0ABU5ZEH8</accession>
<dbReference type="EMBL" id="JAYJLD010000001">
    <property type="protein sequence ID" value="MEB3100307.1"/>
    <property type="molecule type" value="Genomic_DNA"/>
</dbReference>
<dbReference type="Pfam" id="PF00465">
    <property type="entry name" value="Fe-ADH"/>
    <property type="match status" value="1"/>
</dbReference>
<dbReference type="SUPFAM" id="SSF56796">
    <property type="entry name" value="Dehydroquinate synthase-like"/>
    <property type="match status" value="1"/>
</dbReference>
<sequence>MNQANQTYLFRTANRIVAGRHSLGRVGEHLPMSGTFRSALIFTGSSMVRLGYIDELKQALDRRGIFAEVTTGIDNEPTVDHLEEWNRKISGGGFDLFIGVGGGSILDAVKILSVLQTNGKSIREMIGTNLVEKPGIPTVLVPTTSGTGSEVTPNAIVTFPEEELKLAVVSDYLLPLLTVIDPVLTLSLPRQITAATGMDAFTHSFESYISNKANPFSNLFAIESMKLIARSIVRSYEDGASLDAREDMLLGSMYGGLALTASGTAAVHALAYPLGGKFHIAHGVANAMLLPHVTRVNMDSIFHRMPEIAAAIGLNTSSLSAERAAELVMEQIFAWTQTLSIPQNLAEYGVGEKDLDGLTEAALKVKRLLDNNPKVLGFEDIKGIYRKLL</sequence>
<dbReference type="InterPro" id="IPR039697">
    <property type="entry name" value="Alcohol_dehydrogenase_Fe"/>
</dbReference>
<feature type="domain" description="Fe-containing alcohol dehydrogenase-like C-terminal" evidence="5">
    <location>
        <begin position="193"/>
        <end position="388"/>
    </location>
</feature>
<keyword evidence="2 6" id="KW-0560">Oxidoreductase</keyword>
<feature type="domain" description="Alcohol dehydrogenase iron-type/glycerol dehydrogenase GldA" evidence="4">
    <location>
        <begin position="14"/>
        <end position="182"/>
    </location>
</feature>
<dbReference type="Pfam" id="PF25137">
    <property type="entry name" value="ADH_Fe_C"/>
    <property type="match status" value="1"/>
</dbReference>
<keyword evidence="3" id="KW-0520">NAD</keyword>
<evidence type="ECO:0000259" key="5">
    <source>
        <dbReference type="Pfam" id="PF25137"/>
    </source>
</evidence>
<dbReference type="Gene3D" id="3.40.50.1970">
    <property type="match status" value="1"/>
</dbReference>
<dbReference type="PROSITE" id="PS00913">
    <property type="entry name" value="ADH_IRON_1"/>
    <property type="match status" value="1"/>
</dbReference>
<comment type="similarity">
    <text evidence="1">Belongs to the iron-containing alcohol dehydrogenase family.</text>
</comment>
<protein>
    <submittedName>
        <fullName evidence="6">Iron-containing alcohol dehydrogenase</fullName>
        <ecNumber evidence="6">1.1.1.-</ecNumber>
    </submittedName>
</protein>
<evidence type="ECO:0000259" key="4">
    <source>
        <dbReference type="Pfam" id="PF00465"/>
    </source>
</evidence>
<dbReference type="RefSeq" id="WP_371752405.1">
    <property type="nucleotide sequence ID" value="NZ_JAYJLD010000001.1"/>
</dbReference>
<name>A0ABU5ZEH8_9BACL</name>
<evidence type="ECO:0000313" key="6">
    <source>
        <dbReference type="EMBL" id="MEB3100307.1"/>
    </source>
</evidence>
<reference evidence="6" key="1">
    <citation type="submission" date="2023-12" db="EMBL/GenBank/DDBJ databases">
        <title>Fervidustalea candida gen. nov., sp. nov., a novel member of the family Paenibacillaceae isolated from a geothermal area.</title>
        <authorList>
            <person name="Li W.-J."/>
            <person name="Jiao J.-Y."/>
            <person name="Chen Y."/>
        </authorList>
    </citation>
    <scope>NUCLEOTIDE SEQUENCE</scope>
    <source>
        <strain evidence="6">SYSU GA230002</strain>
    </source>
</reference>
<dbReference type="PANTHER" id="PTHR11496:SF102">
    <property type="entry name" value="ALCOHOL DEHYDROGENASE 4"/>
    <property type="match status" value="1"/>
</dbReference>
<evidence type="ECO:0000256" key="1">
    <source>
        <dbReference type="ARBA" id="ARBA00007358"/>
    </source>
</evidence>
<comment type="caution">
    <text evidence="6">The sequence shown here is derived from an EMBL/GenBank/DDBJ whole genome shotgun (WGS) entry which is preliminary data.</text>
</comment>
<dbReference type="Proteomes" id="UP001310386">
    <property type="component" value="Unassembled WGS sequence"/>
</dbReference>
<dbReference type="CDD" id="cd08551">
    <property type="entry name" value="Fe-ADH"/>
    <property type="match status" value="1"/>
</dbReference>
<dbReference type="Gene3D" id="1.20.1090.10">
    <property type="entry name" value="Dehydroquinate synthase-like - alpha domain"/>
    <property type="match status" value="1"/>
</dbReference>
<organism evidence="6 7">
    <name type="scientific">Ferviditalea candida</name>
    <dbReference type="NCBI Taxonomy" id="3108399"/>
    <lineage>
        <taxon>Bacteria</taxon>
        <taxon>Bacillati</taxon>
        <taxon>Bacillota</taxon>
        <taxon>Bacilli</taxon>
        <taxon>Bacillales</taxon>
        <taxon>Paenibacillaceae</taxon>
        <taxon>Ferviditalea</taxon>
    </lineage>
</organism>
<dbReference type="PANTHER" id="PTHR11496">
    <property type="entry name" value="ALCOHOL DEHYDROGENASE"/>
    <property type="match status" value="1"/>
</dbReference>
<gene>
    <name evidence="6" type="ORF">VF724_01365</name>
</gene>